<feature type="signal peptide" evidence="2">
    <location>
        <begin position="1"/>
        <end position="19"/>
    </location>
</feature>
<reference evidence="3" key="1">
    <citation type="journal article" date="2023" name="Mol. Phylogenet. Evol.">
        <title>Genome-scale phylogeny and comparative genomics of the fungal order Sordariales.</title>
        <authorList>
            <person name="Hensen N."/>
            <person name="Bonometti L."/>
            <person name="Westerberg I."/>
            <person name="Brannstrom I.O."/>
            <person name="Guillou S."/>
            <person name="Cros-Aarteil S."/>
            <person name="Calhoun S."/>
            <person name="Haridas S."/>
            <person name="Kuo A."/>
            <person name="Mondo S."/>
            <person name="Pangilinan J."/>
            <person name="Riley R."/>
            <person name="LaButti K."/>
            <person name="Andreopoulos B."/>
            <person name="Lipzen A."/>
            <person name="Chen C."/>
            <person name="Yan M."/>
            <person name="Daum C."/>
            <person name="Ng V."/>
            <person name="Clum A."/>
            <person name="Steindorff A."/>
            <person name="Ohm R.A."/>
            <person name="Martin F."/>
            <person name="Silar P."/>
            <person name="Natvig D.O."/>
            <person name="Lalanne C."/>
            <person name="Gautier V."/>
            <person name="Ament-Velasquez S.L."/>
            <person name="Kruys A."/>
            <person name="Hutchinson M.I."/>
            <person name="Powell A.J."/>
            <person name="Barry K."/>
            <person name="Miller A.N."/>
            <person name="Grigoriev I.V."/>
            <person name="Debuchy R."/>
            <person name="Gladieux P."/>
            <person name="Hiltunen Thoren M."/>
            <person name="Johannesson H."/>
        </authorList>
    </citation>
    <scope>NUCLEOTIDE SEQUENCE</scope>
    <source>
        <strain evidence="3">PSN243</strain>
    </source>
</reference>
<sequence length="216" mass="23210">MIYFRFLLALLGSASLATALLRPGGIPAVGESRTLTGTVASLLFGSASSHVIGMQSLFTEITAPHANYLAAGTSYLGRSEIIDKRDNNPDGGLSPDSTHWEPECPKDNHALASINSPDLRTEYRVFLECNKDRVASDMPGMPIDTPDWYSCARACVDAYDGGMGCLSFTWRHDQVKCFLKNTVPAQSDFTEAWSGVLTIAPSSKGKSTNGSEIVIA</sequence>
<gene>
    <name evidence="3" type="ORF">QBC34DRAFT_412946</name>
</gene>
<keyword evidence="4" id="KW-1185">Reference proteome</keyword>
<dbReference type="SUPFAM" id="SSF57414">
    <property type="entry name" value="Hairpin loop containing domain-like"/>
    <property type="match status" value="1"/>
</dbReference>
<evidence type="ECO:0008006" key="5">
    <source>
        <dbReference type="Google" id="ProtNLM"/>
    </source>
</evidence>
<dbReference type="EMBL" id="MU865963">
    <property type="protein sequence ID" value="KAK4445713.1"/>
    <property type="molecule type" value="Genomic_DNA"/>
</dbReference>
<dbReference type="Proteomes" id="UP001321760">
    <property type="component" value="Unassembled WGS sequence"/>
</dbReference>
<keyword evidence="2" id="KW-0732">Signal</keyword>
<organism evidence="3 4">
    <name type="scientific">Podospora aff. communis PSN243</name>
    <dbReference type="NCBI Taxonomy" id="3040156"/>
    <lineage>
        <taxon>Eukaryota</taxon>
        <taxon>Fungi</taxon>
        <taxon>Dikarya</taxon>
        <taxon>Ascomycota</taxon>
        <taxon>Pezizomycotina</taxon>
        <taxon>Sordariomycetes</taxon>
        <taxon>Sordariomycetidae</taxon>
        <taxon>Sordariales</taxon>
        <taxon>Podosporaceae</taxon>
        <taxon>Podospora</taxon>
    </lineage>
</organism>
<protein>
    <recommendedName>
        <fullName evidence="5">Apple domain-containing protein</fullName>
    </recommendedName>
</protein>
<reference evidence="3" key="2">
    <citation type="submission" date="2023-05" db="EMBL/GenBank/DDBJ databases">
        <authorList>
            <consortium name="Lawrence Berkeley National Laboratory"/>
            <person name="Steindorff A."/>
            <person name="Hensen N."/>
            <person name="Bonometti L."/>
            <person name="Westerberg I."/>
            <person name="Brannstrom I.O."/>
            <person name="Guillou S."/>
            <person name="Cros-Aarteil S."/>
            <person name="Calhoun S."/>
            <person name="Haridas S."/>
            <person name="Kuo A."/>
            <person name="Mondo S."/>
            <person name="Pangilinan J."/>
            <person name="Riley R."/>
            <person name="Labutti K."/>
            <person name="Andreopoulos B."/>
            <person name="Lipzen A."/>
            <person name="Chen C."/>
            <person name="Yanf M."/>
            <person name="Daum C."/>
            <person name="Ng V."/>
            <person name="Clum A."/>
            <person name="Ohm R."/>
            <person name="Martin F."/>
            <person name="Silar P."/>
            <person name="Natvig D."/>
            <person name="Lalanne C."/>
            <person name="Gautier V."/>
            <person name="Ament-Velasquez S.L."/>
            <person name="Kruys A."/>
            <person name="Hutchinson M.I."/>
            <person name="Powell A.J."/>
            <person name="Barry K."/>
            <person name="Miller A.N."/>
            <person name="Grigoriev I.V."/>
            <person name="Debuchy R."/>
            <person name="Gladieux P."/>
            <person name="Thoren M.H."/>
            <person name="Johannesson H."/>
        </authorList>
    </citation>
    <scope>NUCLEOTIDE SEQUENCE</scope>
    <source>
        <strain evidence="3">PSN243</strain>
    </source>
</reference>
<comment type="caution">
    <text evidence="3">The sequence shown here is derived from an EMBL/GenBank/DDBJ whole genome shotgun (WGS) entry which is preliminary data.</text>
</comment>
<evidence type="ECO:0000313" key="4">
    <source>
        <dbReference type="Proteomes" id="UP001321760"/>
    </source>
</evidence>
<evidence type="ECO:0000256" key="2">
    <source>
        <dbReference type="SAM" id="SignalP"/>
    </source>
</evidence>
<name>A0AAV9GC99_9PEZI</name>
<feature type="compositionally biased region" description="Basic and acidic residues" evidence="1">
    <location>
        <begin position="98"/>
        <end position="109"/>
    </location>
</feature>
<accession>A0AAV9GC99</accession>
<proteinExistence type="predicted"/>
<dbReference type="Gene3D" id="3.50.4.10">
    <property type="entry name" value="Hepatocyte Growth Factor"/>
    <property type="match status" value="1"/>
</dbReference>
<feature type="chain" id="PRO_5043440571" description="Apple domain-containing protein" evidence="2">
    <location>
        <begin position="20"/>
        <end position="216"/>
    </location>
</feature>
<evidence type="ECO:0000313" key="3">
    <source>
        <dbReference type="EMBL" id="KAK4445713.1"/>
    </source>
</evidence>
<dbReference type="AlphaFoldDB" id="A0AAV9GC99"/>
<feature type="region of interest" description="Disordered" evidence="1">
    <location>
        <begin position="86"/>
        <end position="111"/>
    </location>
</feature>
<evidence type="ECO:0000256" key="1">
    <source>
        <dbReference type="SAM" id="MobiDB-lite"/>
    </source>
</evidence>